<comment type="caution">
    <text evidence="2">The sequence shown here is derived from an EMBL/GenBank/DDBJ whole genome shotgun (WGS) entry which is preliminary data.</text>
</comment>
<dbReference type="Proteomes" id="UP000260664">
    <property type="component" value="Unassembled WGS sequence"/>
</dbReference>
<evidence type="ECO:0000256" key="1">
    <source>
        <dbReference type="SAM" id="MobiDB-lite"/>
    </source>
</evidence>
<evidence type="ECO:0000313" key="2">
    <source>
        <dbReference type="EMBL" id="RGI83952.1"/>
    </source>
</evidence>
<dbReference type="RefSeq" id="WP_117495164.1">
    <property type="nucleotide sequence ID" value="NZ_QSOI01000009.1"/>
</dbReference>
<reference evidence="2 3" key="1">
    <citation type="submission" date="2018-08" db="EMBL/GenBank/DDBJ databases">
        <title>A genome reference for cultivated species of the human gut microbiota.</title>
        <authorList>
            <person name="Zou Y."/>
            <person name="Xue W."/>
            <person name="Luo G."/>
        </authorList>
    </citation>
    <scope>NUCLEOTIDE SEQUENCE [LARGE SCALE GENOMIC DNA]</scope>
    <source>
        <strain evidence="2 3">TM09-19AC</strain>
    </source>
</reference>
<feature type="region of interest" description="Disordered" evidence="1">
    <location>
        <begin position="99"/>
        <end position="135"/>
    </location>
</feature>
<feature type="compositionally biased region" description="Acidic residues" evidence="1">
    <location>
        <begin position="148"/>
        <end position="173"/>
    </location>
</feature>
<gene>
    <name evidence="2" type="ORF">DXD84_08675</name>
</gene>
<protein>
    <submittedName>
        <fullName evidence="2">Uncharacterized protein</fullName>
    </submittedName>
</protein>
<dbReference type="AlphaFoldDB" id="A0A3E4F4T0"/>
<feature type="region of interest" description="Disordered" evidence="1">
    <location>
        <begin position="147"/>
        <end position="173"/>
    </location>
</feature>
<organism evidence="2 3">
    <name type="scientific">Dorea formicigenerans</name>
    <dbReference type="NCBI Taxonomy" id="39486"/>
    <lineage>
        <taxon>Bacteria</taxon>
        <taxon>Bacillati</taxon>
        <taxon>Bacillota</taxon>
        <taxon>Clostridia</taxon>
        <taxon>Lachnospirales</taxon>
        <taxon>Lachnospiraceae</taxon>
        <taxon>Dorea</taxon>
    </lineage>
</organism>
<evidence type="ECO:0000313" key="3">
    <source>
        <dbReference type="Proteomes" id="UP000260664"/>
    </source>
</evidence>
<feature type="compositionally biased region" description="Basic and acidic residues" evidence="1">
    <location>
        <begin position="14"/>
        <end position="39"/>
    </location>
</feature>
<feature type="region of interest" description="Disordered" evidence="1">
    <location>
        <begin position="1"/>
        <end position="39"/>
    </location>
</feature>
<dbReference type="EMBL" id="QSOI01000009">
    <property type="protein sequence ID" value="RGI83952.1"/>
    <property type="molecule type" value="Genomic_DNA"/>
</dbReference>
<accession>A0A3E4F4T0</accession>
<feature type="compositionally biased region" description="Basic and acidic residues" evidence="1">
    <location>
        <begin position="102"/>
        <end position="125"/>
    </location>
</feature>
<proteinExistence type="predicted"/>
<name>A0A3E4F4T0_9FIRM</name>
<sequence length="173" mass="19639">MANDENLIPYGKGNRSESEEREMRSRGGKRSGETRRRKAALRDTMNRLLTMQVEVEGLSDILRSDGGESTYEEVIAMAMIQKASLGDVKAYQAIMKTVGQTERSEADLEEQKIRTDRAKRARDQEIGDTDNQDENIRDFLKAMRPTQEDLDNLFADEVEEEEDAEGTEEASEV</sequence>